<proteinExistence type="predicted"/>
<sequence length="261" mass="28385">MSFMMKPDRVLVLGGTGSVGRLVVQALLNHDISARLLSRDPRKAKRMFATTDTGSNTIDIAGGDLMNPATIADALDHVNAVILTHGAPHNSGEYESVDYGAIPALLEALGKKTIPVVLMSSIGVTHNDAIELLTWKRRGERLLRSSGLPYTIIRPGWFDAGTAEEQHAELRQGDSTEYGSVRRVDVAEALVQATFLSEALYRTVELFSVEGPPLEDWAEAFNSTAPDAAGALDGINDKTTLQLDREPHRIIDDLYKFGSMK</sequence>
<dbReference type="PANTHER" id="PTHR15020:SF50">
    <property type="entry name" value="UPF0659 PROTEIN YMR090W"/>
    <property type="match status" value="1"/>
</dbReference>
<accession>E0DIY1</accession>
<keyword evidence="3" id="KW-1185">Reference proteome</keyword>
<comment type="caution">
    <text evidence="2">The sequence shown here is derived from an EMBL/GenBank/DDBJ whole genome shotgun (WGS) entry which is preliminary data.</text>
</comment>
<dbReference type="STRING" id="553207.HMPREF0299_5645"/>
<name>E0DIY1_9CORY</name>
<organism evidence="2 3">
    <name type="scientific">Corynebacterium matruchotii ATCC 14266</name>
    <dbReference type="NCBI Taxonomy" id="553207"/>
    <lineage>
        <taxon>Bacteria</taxon>
        <taxon>Bacillati</taxon>
        <taxon>Actinomycetota</taxon>
        <taxon>Actinomycetes</taxon>
        <taxon>Mycobacteriales</taxon>
        <taxon>Corynebacteriaceae</taxon>
        <taxon>Corynebacterium</taxon>
    </lineage>
</organism>
<dbReference type="SUPFAM" id="SSF51735">
    <property type="entry name" value="NAD(P)-binding Rossmann-fold domains"/>
    <property type="match status" value="1"/>
</dbReference>
<dbReference type="eggNOG" id="COG0702">
    <property type="taxonomic scope" value="Bacteria"/>
</dbReference>
<evidence type="ECO:0000313" key="3">
    <source>
        <dbReference type="Proteomes" id="UP000004218"/>
    </source>
</evidence>
<dbReference type="Gene3D" id="3.40.50.720">
    <property type="entry name" value="NAD(P)-binding Rossmann-like Domain"/>
    <property type="match status" value="1"/>
</dbReference>
<evidence type="ECO:0000259" key="1">
    <source>
        <dbReference type="Pfam" id="PF13460"/>
    </source>
</evidence>
<reference evidence="2" key="1">
    <citation type="submission" date="2010-08" db="EMBL/GenBank/DDBJ databases">
        <authorList>
            <person name="Harkins D.M."/>
            <person name="Madupu R."/>
            <person name="Durkin A.S."/>
            <person name="Torralba M."/>
            <person name="Methe B."/>
            <person name="Sutton G.G."/>
            <person name="Nelson K.E."/>
        </authorList>
    </citation>
    <scope>NUCLEOTIDE SEQUENCE [LARGE SCALE GENOMIC DNA]</scope>
    <source>
        <strain evidence="2">ATCC 14266</strain>
    </source>
</reference>
<dbReference type="InterPro" id="IPR036291">
    <property type="entry name" value="NAD(P)-bd_dom_sf"/>
</dbReference>
<protein>
    <submittedName>
        <fullName evidence="2">Oxidoreductase, short chain dehydrogenase/reductase family protein</fullName>
    </submittedName>
</protein>
<feature type="domain" description="NAD(P)-binding" evidence="1">
    <location>
        <begin position="14"/>
        <end position="193"/>
    </location>
</feature>
<dbReference type="InterPro" id="IPR016040">
    <property type="entry name" value="NAD(P)-bd_dom"/>
</dbReference>
<evidence type="ECO:0000313" key="2">
    <source>
        <dbReference type="EMBL" id="EFM48026.1"/>
    </source>
</evidence>
<dbReference type="PANTHER" id="PTHR15020">
    <property type="entry name" value="FLAVIN REDUCTASE-RELATED"/>
    <property type="match status" value="1"/>
</dbReference>
<dbReference type="Proteomes" id="UP000004218">
    <property type="component" value="Unassembled WGS sequence"/>
</dbReference>
<gene>
    <name evidence="2" type="ORF">HMPREF0299_5645</name>
</gene>
<dbReference type="Pfam" id="PF13460">
    <property type="entry name" value="NAD_binding_10"/>
    <property type="match status" value="1"/>
</dbReference>
<dbReference type="EMBL" id="ACSH02000008">
    <property type="protein sequence ID" value="EFM48026.1"/>
    <property type="molecule type" value="Genomic_DNA"/>
</dbReference>
<dbReference type="CDD" id="cd05243">
    <property type="entry name" value="SDR_a5"/>
    <property type="match status" value="1"/>
</dbReference>
<dbReference type="AlphaFoldDB" id="E0DIY1"/>